<evidence type="ECO:0000256" key="3">
    <source>
        <dbReference type="ARBA" id="ARBA00022723"/>
    </source>
</evidence>
<reference evidence="14" key="2">
    <citation type="journal article" date="2021" name="PeerJ">
        <title>Extensive microbial diversity within the chicken gut microbiome revealed by metagenomics and culture.</title>
        <authorList>
            <person name="Gilroy R."/>
            <person name="Ravi A."/>
            <person name="Getino M."/>
            <person name="Pursley I."/>
            <person name="Horton D.L."/>
            <person name="Alikhan N.F."/>
            <person name="Baker D."/>
            <person name="Gharbi K."/>
            <person name="Hall N."/>
            <person name="Watson M."/>
            <person name="Adriaenssens E.M."/>
            <person name="Foster-Nyarko E."/>
            <person name="Jarju S."/>
            <person name="Secka A."/>
            <person name="Antonio M."/>
            <person name="Oren A."/>
            <person name="Chaudhuri R.R."/>
            <person name="La Ragione R."/>
            <person name="Hildebrand F."/>
            <person name="Pallen M.J."/>
        </authorList>
    </citation>
    <scope>NUCLEOTIDE SEQUENCE</scope>
    <source>
        <strain evidence="14">CHK195-4489</strain>
    </source>
</reference>
<dbReference type="SMART" id="SM00849">
    <property type="entry name" value="Lactamase_B"/>
    <property type="match status" value="1"/>
</dbReference>
<accession>A0A9D1I9U8</accession>
<comment type="function">
    <text evidence="9">An RNase that has 5'-3' exonuclease and possibly endonuclease activity. Involved in maturation of rRNA and in some organisms also mRNA maturation and/or decay.</text>
</comment>
<dbReference type="InterPro" id="IPR001279">
    <property type="entry name" value="Metallo-B-lactamas"/>
</dbReference>
<evidence type="ECO:0000313" key="15">
    <source>
        <dbReference type="Proteomes" id="UP000824089"/>
    </source>
</evidence>
<dbReference type="AlphaFoldDB" id="A0A9D1I9U8"/>
<feature type="binding site" evidence="12">
    <location>
        <position position="81"/>
    </location>
    <ligand>
        <name>Zn(2+)</name>
        <dbReference type="ChEBI" id="CHEBI:29105"/>
        <label>1</label>
        <note>catalytic</note>
    </ligand>
</feature>
<dbReference type="Pfam" id="PF17770">
    <property type="entry name" value="RNase_J_C"/>
    <property type="match status" value="1"/>
</dbReference>
<feature type="active site" description="Proton donor" evidence="10">
    <location>
        <position position="198"/>
    </location>
</feature>
<comment type="cofactor">
    <cofactor evidence="12">
        <name>Ca(2+)</name>
        <dbReference type="ChEBI" id="CHEBI:29108"/>
    </cofactor>
    <text evidence="12">Binds 1 Ca(2+) cation per subunit. Seen in 1 crystal structure, it is not clear if it is physiologically important.</text>
</comment>
<dbReference type="Gene3D" id="3.60.15.10">
    <property type="entry name" value="Ribonuclease Z/Hydroxyacylglutathione hydrolase-like"/>
    <property type="match status" value="1"/>
</dbReference>
<evidence type="ECO:0000259" key="13">
    <source>
        <dbReference type="SMART" id="SM00849"/>
    </source>
</evidence>
<dbReference type="HAMAP" id="MF_01491">
    <property type="entry name" value="RNase_J_bact"/>
    <property type="match status" value="1"/>
</dbReference>
<dbReference type="InterPro" id="IPR055132">
    <property type="entry name" value="RNase_J_b_CASP"/>
</dbReference>
<organism evidence="14 15">
    <name type="scientific">Candidatus Egerieisoma faecipullorum</name>
    <dbReference type="NCBI Taxonomy" id="2840963"/>
    <lineage>
        <taxon>Bacteria</taxon>
        <taxon>Bacillati</taxon>
        <taxon>Bacillota</taxon>
        <taxon>Clostridia</taxon>
        <taxon>Eubacteriales</taxon>
        <taxon>Clostridiaceae</taxon>
        <taxon>Clostridiaceae incertae sedis</taxon>
        <taxon>Candidatus Egerieisoma</taxon>
    </lineage>
</organism>
<evidence type="ECO:0000256" key="9">
    <source>
        <dbReference type="HAMAP-Rule" id="MF_01491"/>
    </source>
</evidence>
<keyword evidence="1 9" id="KW-0963">Cytoplasm</keyword>
<dbReference type="PROSITE" id="PS01292">
    <property type="entry name" value="UPF0036"/>
    <property type="match status" value="1"/>
</dbReference>
<dbReference type="PANTHER" id="PTHR43694">
    <property type="entry name" value="RIBONUCLEASE J"/>
    <property type="match status" value="1"/>
</dbReference>
<evidence type="ECO:0000256" key="2">
    <source>
        <dbReference type="ARBA" id="ARBA00022722"/>
    </source>
</evidence>
<dbReference type="GO" id="GO:0004521">
    <property type="term" value="F:RNA endonuclease activity"/>
    <property type="evidence" value="ECO:0007669"/>
    <property type="project" value="UniProtKB-UniRule"/>
</dbReference>
<keyword evidence="7 9" id="KW-0269">Exonuclease</keyword>
<dbReference type="InterPro" id="IPR004613">
    <property type="entry name" value="RNase_J"/>
</dbReference>
<evidence type="ECO:0000256" key="8">
    <source>
        <dbReference type="ARBA" id="ARBA00022884"/>
    </source>
</evidence>
<protein>
    <recommendedName>
        <fullName evidence="9">Ribonuclease J</fullName>
        <shortName evidence="9">RNase J</shortName>
        <ecNumber evidence="9">3.1.-.-</ecNumber>
    </recommendedName>
</protein>
<evidence type="ECO:0000256" key="5">
    <source>
        <dbReference type="ARBA" id="ARBA00022801"/>
    </source>
</evidence>
<dbReference type="GO" id="GO:0004534">
    <property type="term" value="F:5'-3' RNA exonuclease activity"/>
    <property type="evidence" value="ECO:0007669"/>
    <property type="project" value="UniProtKB-UniRule"/>
</dbReference>
<feature type="binding site" evidence="12">
    <location>
        <position position="76"/>
    </location>
    <ligand>
        <name>Zn(2+)</name>
        <dbReference type="ChEBI" id="CHEBI:29105"/>
        <label>1</label>
        <note>catalytic</note>
    </ligand>
</feature>
<keyword evidence="8 9" id="KW-0694">RNA-binding</keyword>
<feature type="domain" description="Metallo-beta-lactamase" evidence="13">
    <location>
        <begin position="23"/>
        <end position="218"/>
    </location>
</feature>
<name>A0A9D1I9U8_9CLOT</name>
<keyword evidence="2 9" id="KW-0540">Nuclease</keyword>
<dbReference type="GO" id="GO:0005737">
    <property type="term" value="C:cytoplasm"/>
    <property type="evidence" value="ECO:0007669"/>
    <property type="project" value="UniProtKB-SubCell"/>
</dbReference>
<evidence type="ECO:0000256" key="12">
    <source>
        <dbReference type="PIRSR" id="PIRSR004803-3"/>
    </source>
</evidence>
<dbReference type="InterPro" id="IPR042173">
    <property type="entry name" value="RNase_J_2"/>
</dbReference>
<evidence type="ECO:0000256" key="11">
    <source>
        <dbReference type="PIRSR" id="PIRSR004803-2"/>
    </source>
</evidence>
<feature type="binding site" evidence="12">
    <location>
        <position position="78"/>
    </location>
    <ligand>
        <name>Zn(2+)</name>
        <dbReference type="ChEBI" id="CHEBI:29105"/>
        <label>2</label>
        <note>catalytic</note>
    </ligand>
</feature>
<feature type="binding site" evidence="9 11">
    <location>
        <begin position="367"/>
        <end position="371"/>
    </location>
    <ligand>
        <name>substrate</name>
    </ligand>
</feature>
<dbReference type="PIRSF" id="PIRSF004803">
    <property type="entry name" value="RnjA"/>
    <property type="match status" value="1"/>
</dbReference>
<evidence type="ECO:0000256" key="7">
    <source>
        <dbReference type="ARBA" id="ARBA00022839"/>
    </source>
</evidence>
<dbReference type="EC" id="3.1.-.-" evidence="9"/>
<feature type="binding site" evidence="12">
    <location>
        <position position="80"/>
    </location>
    <ligand>
        <name>Zn(2+)</name>
        <dbReference type="ChEBI" id="CHEBI:29105"/>
        <label>1</label>
        <note>catalytic</note>
    </ligand>
</feature>
<dbReference type="GO" id="GO:0006364">
    <property type="term" value="P:rRNA processing"/>
    <property type="evidence" value="ECO:0007669"/>
    <property type="project" value="UniProtKB-UniRule"/>
</dbReference>
<feature type="binding site" evidence="12">
    <location>
        <position position="144"/>
    </location>
    <ligand>
        <name>Zn(2+)</name>
        <dbReference type="ChEBI" id="CHEBI:29105"/>
        <label>1</label>
        <note>catalytic</note>
    </ligand>
</feature>
<feature type="binding site" evidence="12">
    <location>
        <position position="446"/>
    </location>
    <ligand>
        <name>Ca(2+)</name>
        <dbReference type="ChEBI" id="CHEBI:29108"/>
    </ligand>
</feature>
<evidence type="ECO:0000313" key="14">
    <source>
        <dbReference type="EMBL" id="HIU30342.1"/>
    </source>
</evidence>
<dbReference type="Gene3D" id="3.10.20.580">
    <property type="match status" value="1"/>
</dbReference>
<gene>
    <name evidence="9" type="primary">rnj</name>
    <name evidence="14" type="ORF">IAD50_08625</name>
</gene>
<dbReference type="GO" id="GO:0003723">
    <property type="term" value="F:RNA binding"/>
    <property type="evidence" value="ECO:0007669"/>
    <property type="project" value="UniProtKB-UniRule"/>
</dbReference>
<dbReference type="Proteomes" id="UP000824089">
    <property type="component" value="Unassembled WGS sequence"/>
</dbReference>
<comment type="cofactor">
    <cofactor evidence="12">
        <name>Zn(2+)</name>
        <dbReference type="ChEBI" id="CHEBI:29105"/>
    </cofactor>
    <text evidence="12">Binds 2 Zn(2+) ions per subunit. It is not clear if Zn(2+) or Mg(2+) is physiologically important.</text>
</comment>
<comment type="subcellular location">
    <subcellularLocation>
        <location evidence="9">Cytoplasm</location>
    </subcellularLocation>
</comment>
<keyword evidence="4 9" id="KW-0255">Endonuclease</keyword>
<dbReference type="InterPro" id="IPR001587">
    <property type="entry name" value="RNase_J_CS"/>
</dbReference>
<feature type="active site" description="Proton acceptor" evidence="10">
    <location>
        <position position="371"/>
    </location>
</feature>
<sequence>MAQLSKNKKRLRIIPLGGICEIGKNLTVFETDNDMILVDCGVAFPEDDMPGIDAIIPDFTYIMQNKDKLRAIVLTHGHEDHIGALPYFLKELNVPIYGTKLTLALVEKKLEDFNLAASADLQVVKHSEMIMKGDFCIEFIRTNHSIADACALAIITPCGIVIHTGDFKVDYTPIDGAPIDLMRFAELGEKGVLLLMADSTNAERRGFTMSERTVGATFDDIFSRTKGRLIVATFSSNIHRVQQIIDTAVKFNRKCVICGRSMVNVIDVALQTGYMKHTENTLIDMEEIDKYPPEQLVVITTGSQGEPMSALTRMAVATHRQIDIVPGDTVIISASPIPGNEKPINKMIDELFKRGANVIYKSIAEVHVSGHACEEELKLMQAIVKPKYFMPVHGEFRHLTRHKNIAVRMGMPEENVFIMDNGKVLEFNGDEIKTDETVISGNVLIDGLSVGDVGNIVLRDRRHLAEDGLIVAVMSINSATGEVLAGPDIISRGFVYMRESEEMITHIKEVAIDALNRTDSLSAPRRHDWALKKTSIRDAIHNYVYEQTKRNPMILPIIMEIDPSNLPKNSDPES</sequence>
<dbReference type="Pfam" id="PF22505">
    <property type="entry name" value="RNase_J_b_CASP"/>
    <property type="match status" value="1"/>
</dbReference>
<dbReference type="Pfam" id="PF00753">
    <property type="entry name" value="Lactamase_B"/>
    <property type="match status" value="1"/>
</dbReference>
<proteinExistence type="inferred from homology"/>
<keyword evidence="3 12" id="KW-0479">Metal-binding</keyword>
<keyword evidence="5 9" id="KW-0378">Hydrolase</keyword>
<evidence type="ECO:0000256" key="6">
    <source>
        <dbReference type="ARBA" id="ARBA00022833"/>
    </source>
</evidence>
<feature type="binding site" evidence="12">
    <location>
        <position position="166"/>
    </location>
    <ligand>
        <name>Zn(2+)</name>
        <dbReference type="ChEBI" id="CHEBI:29105"/>
        <label>1</label>
        <note>catalytic</note>
    </ligand>
</feature>
<evidence type="ECO:0000256" key="4">
    <source>
        <dbReference type="ARBA" id="ARBA00022759"/>
    </source>
</evidence>
<evidence type="ECO:0000256" key="10">
    <source>
        <dbReference type="PIRSR" id="PIRSR004803-1"/>
    </source>
</evidence>
<dbReference type="InterPro" id="IPR036866">
    <property type="entry name" value="RibonucZ/Hydroxyglut_hydro"/>
</dbReference>
<keyword evidence="9" id="KW-0698">rRNA processing</keyword>
<comment type="caution">
    <text evidence="14">The sequence shown here is derived from an EMBL/GenBank/DDBJ whole genome shotgun (WGS) entry which is preliminary data.</text>
</comment>
<keyword evidence="12" id="KW-0106">Calcium</keyword>
<evidence type="ECO:0000256" key="1">
    <source>
        <dbReference type="ARBA" id="ARBA00022490"/>
    </source>
</evidence>
<feature type="binding site" evidence="11">
    <location>
        <begin position="235"/>
        <end position="237"/>
    </location>
    <ligand>
        <name>substrate</name>
    </ligand>
</feature>
<feature type="binding site" evidence="12">
    <location>
        <position position="53"/>
    </location>
    <ligand>
        <name>Ca(2+)</name>
        <dbReference type="ChEBI" id="CHEBI:29108"/>
    </ligand>
</feature>
<feature type="binding site" evidence="12">
    <location>
        <position position="51"/>
    </location>
    <ligand>
        <name>Ca(2+)</name>
        <dbReference type="ChEBI" id="CHEBI:29108"/>
    </ligand>
</feature>
<keyword evidence="6 12" id="KW-0862">Zinc</keyword>
<reference evidence="14" key="1">
    <citation type="submission" date="2020-10" db="EMBL/GenBank/DDBJ databases">
        <authorList>
            <person name="Gilroy R."/>
        </authorList>
    </citation>
    <scope>NUCLEOTIDE SEQUENCE</scope>
    <source>
        <strain evidence="14">CHK195-4489</strain>
    </source>
</reference>
<feature type="binding site" evidence="12">
    <location>
        <position position="393"/>
    </location>
    <ligand>
        <name>Zn(2+)</name>
        <dbReference type="ChEBI" id="CHEBI:29105"/>
        <label>1</label>
        <note>catalytic</note>
    </ligand>
</feature>
<dbReference type="EMBL" id="DVMM01000191">
    <property type="protein sequence ID" value="HIU30342.1"/>
    <property type="molecule type" value="Genomic_DNA"/>
</dbReference>
<dbReference type="InterPro" id="IPR041636">
    <property type="entry name" value="RNase_J_C"/>
</dbReference>
<dbReference type="InterPro" id="IPR011108">
    <property type="entry name" value="RMMBL"/>
</dbReference>
<dbReference type="Gene3D" id="3.40.50.10710">
    <property type="entry name" value="Metallo-hydrolase/oxidoreductase"/>
    <property type="match status" value="1"/>
</dbReference>
<comment type="subunit">
    <text evidence="9">Homodimer, may be a subunit of the RNA degradosome.</text>
</comment>
<dbReference type="NCBIfam" id="TIGR00649">
    <property type="entry name" value="MG423"/>
    <property type="match status" value="1"/>
</dbReference>
<dbReference type="PANTHER" id="PTHR43694:SF1">
    <property type="entry name" value="RIBONUCLEASE J"/>
    <property type="match status" value="1"/>
</dbReference>
<dbReference type="SUPFAM" id="SSF56281">
    <property type="entry name" value="Metallo-hydrolase/oxidoreductase"/>
    <property type="match status" value="1"/>
</dbReference>
<dbReference type="CDD" id="cd07714">
    <property type="entry name" value="RNaseJ_MBL-fold"/>
    <property type="match status" value="1"/>
</dbReference>
<comment type="similarity">
    <text evidence="9">Belongs to the metallo-beta-lactamase superfamily. RNA-metabolizing metallo-beta-lactamase-like family. Bacterial RNase J subfamily.</text>
</comment>
<dbReference type="InterPro" id="IPR030854">
    <property type="entry name" value="RNase_J_bac"/>
</dbReference>
<dbReference type="Pfam" id="PF07521">
    <property type="entry name" value="RMMBL"/>
    <property type="match status" value="1"/>
</dbReference>
<dbReference type="GO" id="GO:0008270">
    <property type="term" value="F:zinc ion binding"/>
    <property type="evidence" value="ECO:0007669"/>
    <property type="project" value="InterPro"/>
</dbReference>